<dbReference type="AlphaFoldDB" id="A0A224YH76"/>
<name>A0A224YH76_9ACAR</name>
<feature type="signal peptide" evidence="1">
    <location>
        <begin position="1"/>
        <end position="21"/>
    </location>
</feature>
<reference evidence="2" key="1">
    <citation type="journal article" date="2017" name="Parasit. Vectors">
        <title>Sialotranscriptomics of Rhipicephalus zambeziensis reveals intricate expression profiles of secretory proteins and suggests tight temporal transcriptional regulation during blood-feeding.</title>
        <authorList>
            <person name="de Castro M.H."/>
            <person name="de Klerk D."/>
            <person name="Pienaar R."/>
            <person name="Rees D.J.G."/>
            <person name="Mans B.J."/>
        </authorList>
    </citation>
    <scope>NUCLEOTIDE SEQUENCE</scope>
    <source>
        <tissue evidence="2">Salivary glands</tissue>
    </source>
</reference>
<organism evidence="2">
    <name type="scientific">Rhipicephalus zambeziensis</name>
    <dbReference type="NCBI Taxonomy" id="60191"/>
    <lineage>
        <taxon>Eukaryota</taxon>
        <taxon>Metazoa</taxon>
        <taxon>Ecdysozoa</taxon>
        <taxon>Arthropoda</taxon>
        <taxon>Chelicerata</taxon>
        <taxon>Arachnida</taxon>
        <taxon>Acari</taxon>
        <taxon>Parasitiformes</taxon>
        <taxon>Ixodida</taxon>
        <taxon>Ixodoidea</taxon>
        <taxon>Ixodidae</taxon>
        <taxon>Rhipicephalinae</taxon>
        <taxon>Rhipicephalus</taxon>
        <taxon>Rhipicephalus</taxon>
    </lineage>
</organism>
<protein>
    <submittedName>
        <fullName evidence="2">Lipocalin</fullName>
    </submittedName>
</protein>
<sequence>MVETLAFKIFLYAGCLTLLEGDCWPCKRQAHSIKKFYFTKEPIWTLMTSGHTNIRCLVDRVNAMEKKSVFFTRCCYNRGYKVCRTFEGIFVTGRKKHMEVKNLGKGMNFQEDLLYATDDYRCSVVMVTTTVCGKYRTYDLRIRGAYIVLRPPPKCLEHYRKFERHGTVLYERNCTDILKRQEKAGSYEPQNDRCGNRVN</sequence>
<accession>A0A224YH76</accession>
<proteinExistence type="predicted"/>
<dbReference type="EMBL" id="GFPF01003963">
    <property type="protein sequence ID" value="MAA15109.1"/>
    <property type="molecule type" value="Transcribed_RNA"/>
</dbReference>
<keyword evidence="1" id="KW-0732">Signal</keyword>
<evidence type="ECO:0000256" key="1">
    <source>
        <dbReference type="SAM" id="SignalP"/>
    </source>
</evidence>
<evidence type="ECO:0000313" key="2">
    <source>
        <dbReference type="EMBL" id="MAA15109.1"/>
    </source>
</evidence>
<feature type="chain" id="PRO_5013302213" evidence="1">
    <location>
        <begin position="22"/>
        <end position="199"/>
    </location>
</feature>